<evidence type="ECO:0008006" key="6">
    <source>
        <dbReference type="Google" id="ProtNLM"/>
    </source>
</evidence>
<evidence type="ECO:0000256" key="1">
    <source>
        <dbReference type="SAM" id="SignalP"/>
    </source>
</evidence>
<gene>
    <name evidence="4" type="ORF">SAMN04487960_105217</name>
</gene>
<evidence type="ECO:0000259" key="2">
    <source>
        <dbReference type="Pfam" id="PF13598"/>
    </source>
</evidence>
<dbReference type="PANTHER" id="PTHR31005:SF8">
    <property type="entry name" value="DUF4139 DOMAIN-CONTAINING PROTEIN"/>
    <property type="match status" value="1"/>
</dbReference>
<dbReference type="Pfam" id="PF13598">
    <property type="entry name" value="DUF4139"/>
    <property type="match status" value="1"/>
</dbReference>
<sequence>MGKKRLIVLMAAWLPLTALAKVTAVTLYPGQATVTREETAMVQAGDGVIEIRNLPAGLLERSLRVAVSGANGTVIREVSVATEQTTETQAQTLSELRQALQTVEDDIRAHDDAIRAWRYRLDLLDRYTRDDGEGTLPDNVAVVADSLFDQASKSLSNIRTIEQQKRELVAEQDRLQRELAVISQVPRQVKNLAIGYSAGGAAEVSVQLQYQTRNAGWSSAYEARLDTAANELGLTHQAVVYQNTGEDWHNVQLSLSTANPDVGGRLPDPSPWILNPQPQPMLGKAMEMDAVAMAPAARMPQDEPQVAAAQMATLESNGLTQYYRISGQVSMADGTRDKRLTVAGYQLPAKVIRQMVPALSGLGYVVGETKYDGEVTLPAAQITLYQDNQFIGQGWLAQTEPADRLAMSFGVDDKVTVEAVRETDQRGERGLISGQPYLERVTRYEVTNAHTTPIDLRVVDRLPVSRHDDIQVTYQDITTPYQDSVDNKPGVIAWDRVVAPGRTVTFRAGFEVKVPEGQDLPYIP</sequence>
<proteinExistence type="predicted"/>
<reference evidence="4 5" key="1">
    <citation type="submission" date="2016-10" db="EMBL/GenBank/DDBJ databases">
        <authorList>
            <person name="de Groot N.N."/>
        </authorList>
    </citation>
    <scope>NUCLEOTIDE SEQUENCE [LARGE SCALE GENOMIC DNA]</scope>
    <source>
        <strain evidence="4 5">CGMCC 1.7059</strain>
    </source>
</reference>
<dbReference type="InterPro" id="IPR011935">
    <property type="entry name" value="CHP02231"/>
</dbReference>
<feature type="domain" description="DUF4139" evidence="2">
    <location>
        <begin position="206"/>
        <end position="516"/>
    </location>
</feature>
<evidence type="ECO:0000313" key="4">
    <source>
        <dbReference type="EMBL" id="SDW98473.1"/>
    </source>
</evidence>
<name>A0A1H2XZX4_9GAMM</name>
<evidence type="ECO:0000313" key="5">
    <source>
        <dbReference type="Proteomes" id="UP000199675"/>
    </source>
</evidence>
<dbReference type="OrthoDB" id="9777444at2"/>
<dbReference type="InterPro" id="IPR025554">
    <property type="entry name" value="DUF4140"/>
</dbReference>
<dbReference type="RefSeq" id="WP_091813016.1">
    <property type="nucleotide sequence ID" value="NZ_FNNE01000005.1"/>
</dbReference>
<organism evidence="4 5">
    <name type="scientific">Marinobacter mobilis</name>
    <dbReference type="NCBI Taxonomy" id="488533"/>
    <lineage>
        <taxon>Bacteria</taxon>
        <taxon>Pseudomonadati</taxon>
        <taxon>Pseudomonadota</taxon>
        <taxon>Gammaproteobacteria</taxon>
        <taxon>Pseudomonadales</taxon>
        <taxon>Marinobacteraceae</taxon>
        <taxon>Marinobacter</taxon>
    </lineage>
</organism>
<dbReference type="PANTHER" id="PTHR31005">
    <property type="entry name" value="DUF4139 DOMAIN-CONTAINING PROTEIN"/>
    <property type="match status" value="1"/>
</dbReference>
<dbReference type="InterPro" id="IPR037291">
    <property type="entry name" value="DUF4139"/>
</dbReference>
<evidence type="ECO:0000259" key="3">
    <source>
        <dbReference type="Pfam" id="PF13600"/>
    </source>
</evidence>
<feature type="domain" description="DUF4140" evidence="3">
    <location>
        <begin position="25"/>
        <end position="124"/>
    </location>
</feature>
<dbReference type="NCBIfam" id="TIGR02231">
    <property type="entry name" value="mucoidy inhibitor MuiA family protein"/>
    <property type="match status" value="1"/>
</dbReference>
<accession>A0A1H2XZX4</accession>
<feature type="signal peptide" evidence="1">
    <location>
        <begin position="1"/>
        <end position="20"/>
    </location>
</feature>
<keyword evidence="5" id="KW-1185">Reference proteome</keyword>
<keyword evidence="1" id="KW-0732">Signal</keyword>
<protein>
    <recommendedName>
        <fullName evidence="6">DUF4139 domain-containing protein</fullName>
    </recommendedName>
</protein>
<feature type="chain" id="PRO_5011581301" description="DUF4139 domain-containing protein" evidence="1">
    <location>
        <begin position="21"/>
        <end position="524"/>
    </location>
</feature>
<dbReference type="Pfam" id="PF13600">
    <property type="entry name" value="DUF4140"/>
    <property type="match status" value="1"/>
</dbReference>
<dbReference type="Proteomes" id="UP000199675">
    <property type="component" value="Unassembled WGS sequence"/>
</dbReference>
<dbReference type="STRING" id="488533.SAMN04487960_105217"/>
<dbReference type="AlphaFoldDB" id="A0A1H2XZX4"/>
<dbReference type="EMBL" id="FNNE01000005">
    <property type="protein sequence ID" value="SDW98473.1"/>
    <property type="molecule type" value="Genomic_DNA"/>
</dbReference>